<keyword evidence="1" id="KW-1185">Reference proteome</keyword>
<dbReference type="GeneID" id="107073389"/>
<dbReference type="Gene3D" id="2.40.70.10">
    <property type="entry name" value="Acid Proteases"/>
    <property type="match status" value="1"/>
</dbReference>
<evidence type="ECO:0000313" key="2">
    <source>
        <dbReference type="RefSeq" id="XP_015189503.1"/>
    </source>
</evidence>
<dbReference type="Proteomes" id="UP000694924">
    <property type="component" value="Unplaced"/>
</dbReference>
<evidence type="ECO:0000313" key="1">
    <source>
        <dbReference type="Proteomes" id="UP000694924"/>
    </source>
</evidence>
<protein>
    <submittedName>
        <fullName evidence="2">Uncharacterized protein LOC107073389</fullName>
    </submittedName>
</protein>
<dbReference type="PANTHER" id="PTHR47331">
    <property type="entry name" value="PHD-TYPE DOMAIN-CONTAINING PROTEIN"/>
    <property type="match status" value="1"/>
</dbReference>
<sequence length="277" mass="30938">MSSSAHPSHLTLLATATAIDVSATTSVQVRVLIDPGSEISFVSESLTQQLNLERRHERLDVYGVGGKRTSQTRGIVTLNLQSKYRPLTVTISAHVLKTVTTILPAIKIQQEPEWPHLKGLNLADPEFLIPRAVEVIVGADFYNQLIRPNIIRHSDRSPIAQLSIFGRLVISPIQAPVTLARTTHHGSSQASNSSLQEFLTRFWVQEEPPSSDISSLTPEEQECELHFKTTHSRDSTGRYIVRIPLKSPPTVLGDSYQTSHRSLQRILRRLGRDTQYD</sequence>
<dbReference type="RefSeq" id="XP_015189503.1">
    <property type="nucleotide sequence ID" value="XM_015334017.1"/>
</dbReference>
<dbReference type="PANTHER" id="PTHR47331:SF5">
    <property type="entry name" value="RIBONUCLEASE H"/>
    <property type="match status" value="1"/>
</dbReference>
<dbReference type="CDD" id="cd00303">
    <property type="entry name" value="retropepsin_like"/>
    <property type="match status" value="1"/>
</dbReference>
<accession>A0ABM1JAL5</accession>
<organism evidence="1 2">
    <name type="scientific">Polistes dominula</name>
    <name type="common">European paper wasp</name>
    <name type="synonym">Vespa dominula</name>
    <dbReference type="NCBI Taxonomy" id="743375"/>
    <lineage>
        <taxon>Eukaryota</taxon>
        <taxon>Metazoa</taxon>
        <taxon>Ecdysozoa</taxon>
        <taxon>Arthropoda</taxon>
        <taxon>Hexapoda</taxon>
        <taxon>Insecta</taxon>
        <taxon>Pterygota</taxon>
        <taxon>Neoptera</taxon>
        <taxon>Endopterygota</taxon>
        <taxon>Hymenoptera</taxon>
        <taxon>Apocrita</taxon>
        <taxon>Aculeata</taxon>
        <taxon>Vespoidea</taxon>
        <taxon>Vespidae</taxon>
        <taxon>Polistinae</taxon>
        <taxon>Polistini</taxon>
        <taxon>Polistes</taxon>
    </lineage>
</organism>
<reference evidence="2" key="1">
    <citation type="submission" date="2025-08" db="UniProtKB">
        <authorList>
            <consortium name="RefSeq"/>
        </authorList>
    </citation>
    <scope>IDENTIFICATION</scope>
    <source>
        <tissue evidence="2">Whole body</tissue>
    </source>
</reference>
<dbReference type="InterPro" id="IPR021109">
    <property type="entry name" value="Peptidase_aspartic_dom_sf"/>
</dbReference>
<proteinExistence type="predicted"/>
<gene>
    <name evidence="2" type="primary">LOC107073389</name>
</gene>
<name>A0ABM1JAL5_POLDO</name>